<keyword evidence="3" id="KW-1185">Reference proteome</keyword>
<sequence length="196" mass="22126">MSDDRYVEPDRSMELSLSGSILLQLQDSSEISLPSLKVLQLIEVDDLDAKSLDILLSRCPILENLKLFYTHYSFAILRLQSSLLKRLEITIDNDAGGCLEIDAPGLKYLSLRNFTFSNAAAVGNLPNVKKADLARYSTPKSESVYPLLNLLRNLSGIKHLKMGCSITEVTEVFIIYMFLLYIYCVLILHNHSSMYK</sequence>
<dbReference type="AlphaFoldDB" id="A0A3Q7YC76"/>
<name>A0A3Q7YC76_CICAR</name>
<evidence type="ECO:0000313" key="3">
    <source>
        <dbReference type="Proteomes" id="UP000087171"/>
    </source>
</evidence>
<keyword evidence="1" id="KW-0812">Transmembrane</keyword>
<dbReference type="RefSeq" id="XP_027187195.1">
    <property type="nucleotide sequence ID" value="XM_027331394.1"/>
</dbReference>
<dbReference type="PANTHER" id="PTHR31900:SF34">
    <property type="entry name" value="EMB|CAB62440.1-RELATED"/>
    <property type="match status" value="1"/>
</dbReference>
<evidence type="ECO:0000313" key="4">
    <source>
        <dbReference type="RefSeq" id="XP_027187195.1"/>
    </source>
</evidence>
<reference evidence="4" key="1">
    <citation type="submission" date="2025-08" db="UniProtKB">
        <authorList>
            <consortium name="RefSeq"/>
        </authorList>
    </citation>
    <scope>IDENTIFICATION</scope>
    <source>
        <tissue evidence="4">Etiolated seedlings</tissue>
    </source>
</reference>
<dbReference type="Gene3D" id="3.80.10.10">
    <property type="entry name" value="Ribonuclease Inhibitor"/>
    <property type="match status" value="1"/>
</dbReference>
<dbReference type="OrthoDB" id="594804at2759"/>
<protein>
    <submittedName>
        <fullName evidence="4">F-box/FBD/LRR-repeat protein At5g44950</fullName>
    </submittedName>
</protein>
<accession>A0A3Q7YC76</accession>
<dbReference type="Pfam" id="PF24758">
    <property type="entry name" value="LRR_At5g56370"/>
    <property type="match status" value="1"/>
</dbReference>
<feature type="domain" description="F-box/LRR-repeat protein 15/At3g58940/PEG3-like LRR" evidence="2">
    <location>
        <begin position="29"/>
        <end position="113"/>
    </location>
</feature>
<dbReference type="SUPFAM" id="SSF52047">
    <property type="entry name" value="RNI-like"/>
    <property type="match status" value="1"/>
</dbReference>
<dbReference type="InterPro" id="IPR032675">
    <property type="entry name" value="LRR_dom_sf"/>
</dbReference>
<evidence type="ECO:0000259" key="2">
    <source>
        <dbReference type="Pfam" id="PF24758"/>
    </source>
</evidence>
<feature type="transmembrane region" description="Helical" evidence="1">
    <location>
        <begin position="172"/>
        <end position="189"/>
    </location>
</feature>
<gene>
    <name evidence="4" type="primary">LOC101494790</name>
</gene>
<evidence type="ECO:0000256" key="1">
    <source>
        <dbReference type="SAM" id="Phobius"/>
    </source>
</evidence>
<proteinExistence type="predicted"/>
<organism evidence="3 4">
    <name type="scientific">Cicer arietinum</name>
    <name type="common">Chickpea</name>
    <name type="synonym">Garbanzo</name>
    <dbReference type="NCBI Taxonomy" id="3827"/>
    <lineage>
        <taxon>Eukaryota</taxon>
        <taxon>Viridiplantae</taxon>
        <taxon>Streptophyta</taxon>
        <taxon>Embryophyta</taxon>
        <taxon>Tracheophyta</taxon>
        <taxon>Spermatophyta</taxon>
        <taxon>Magnoliopsida</taxon>
        <taxon>eudicotyledons</taxon>
        <taxon>Gunneridae</taxon>
        <taxon>Pentapetalae</taxon>
        <taxon>rosids</taxon>
        <taxon>fabids</taxon>
        <taxon>Fabales</taxon>
        <taxon>Fabaceae</taxon>
        <taxon>Papilionoideae</taxon>
        <taxon>50 kb inversion clade</taxon>
        <taxon>NPAAA clade</taxon>
        <taxon>Hologalegina</taxon>
        <taxon>IRL clade</taxon>
        <taxon>Cicereae</taxon>
        <taxon>Cicer</taxon>
    </lineage>
</organism>
<dbReference type="InterPro" id="IPR050232">
    <property type="entry name" value="FBL13/AtMIF1-like"/>
</dbReference>
<keyword evidence="1" id="KW-0472">Membrane</keyword>
<dbReference type="Proteomes" id="UP000087171">
    <property type="component" value="Unplaced"/>
</dbReference>
<dbReference type="InterPro" id="IPR055411">
    <property type="entry name" value="LRR_FXL15/At3g58940/PEG3-like"/>
</dbReference>
<dbReference type="PANTHER" id="PTHR31900">
    <property type="entry name" value="F-BOX/RNI SUPERFAMILY PROTEIN-RELATED"/>
    <property type="match status" value="1"/>
</dbReference>
<keyword evidence="1" id="KW-1133">Transmembrane helix</keyword>